<accession>A0A346XT88</accession>
<sequence>MVDGVAMPLAAARLAMTDDGVARGDGAFETIGVWDGALFRLDDHLGRLSASLAASALPAADIELIATEARDLVTGTLGDAALRIYVTGSGTRVLTLAPQPVRPDPNVLSLQPGPWISPRDGYAAAGAKTMSYGPNMVATRRARAAGADDALLYSVPDRHVLEGPTFGVLFVARGVVHVPSEDLGIVPSISRRTLIEIALAHGLDVLHGAWPVDVLADADELIVSSSIRDAIAVQRVDGWTFDRTHPVRDMLSRELGRRRRSGSGSAASS</sequence>
<dbReference type="GO" id="GO:0005829">
    <property type="term" value="C:cytosol"/>
    <property type="evidence" value="ECO:0007669"/>
    <property type="project" value="TreeGrafter"/>
</dbReference>
<dbReference type="Pfam" id="PF01063">
    <property type="entry name" value="Aminotran_4"/>
    <property type="match status" value="1"/>
</dbReference>
<dbReference type="EMBL" id="CP031165">
    <property type="protein sequence ID" value="AXV05435.1"/>
    <property type="molecule type" value="Genomic_DNA"/>
</dbReference>
<dbReference type="Proteomes" id="UP000264006">
    <property type="component" value="Chromosome"/>
</dbReference>
<dbReference type="InterPro" id="IPR036038">
    <property type="entry name" value="Aminotransferase-like"/>
</dbReference>
<dbReference type="KEGG" id="euz:DVS28_a0734"/>
<organism evidence="2 3">
    <name type="scientific">Euzebya pacifica</name>
    <dbReference type="NCBI Taxonomy" id="1608957"/>
    <lineage>
        <taxon>Bacteria</taxon>
        <taxon>Bacillati</taxon>
        <taxon>Actinomycetota</taxon>
        <taxon>Nitriliruptoria</taxon>
        <taxon>Euzebyales</taxon>
    </lineage>
</organism>
<reference evidence="2 3" key="1">
    <citation type="submission" date="2018-09" db="EMBL/GenBank/DDBJ databases">
        <title>Complete genome sequence of Euzebya sp. DY32-46 isolated from seawater of Pacific Ocean.</title>
        <authorList>
            <person name="Xu L."/>
            <person name="Wu Y.-H."/>
            <person name="Xu X.-W."/>
        </authorList>
    </citation>
    <scope>NUCLEOTIDE SEQUENCE [LARGE SCALE GENOMIC DNA]</scope>
    <source>
        <strain evidence="2 3">DY32-46</strain>
    </source>
</reference>
<dbReference type="InterPro" id="IPR050571">
    <property type="entry name" value="Class-IV_PLP-Dep_Aminotrnsfr"/>
</dbReference>
<dbReference type="Gene3D" id="3.20.10.10">
    <property type="entry name" value="D-amino Acid Aminotransferase, subunit A, domain 2"/>
    <property type="match status" value="1"/>
</dbReference>
<evidence type="ECO:0000313" key="2">
    <source>
        <dbReference type="EMBL" id="AXV05435.1"/>
    </source>
</evidence>
<dbReference type="SUPFAM" id="SSF56752">
    <property type="entry name" value="D-aminoacid aminotransferase-like PLP-dependent enzymes"/>
    <property type="match status" value="1"/>
</dbReference>
<evidence type="ECO:0000256" key="1">
    <source>
        <dbReference type="ARBA" id="ARBA00009320"/>
    </source>
</evidence>
<dbReference type="Gene3D" id="3.30.470.10">
    <property type="match status" value="1"/>
</dbReference>
<comment type="similarity">
    <text evidence="1">Belongs to the class-IV pyridoxal-phosphate-dependent aminotransferase family.</text>
</comment>
<dbReference type="InterPro" id="IPR043132">
    <property type="entry name" value="BCAT-like_C"/>
</dbReference>
<keyword evidence="2" id="KW-0456">Lyase</keyword>
<dbReference type="InterPro" id="IPR043131">
    <property type="entry name" value="BCAT-like_N"/>
</dbReference>
<dbReference type="GO" id="GO:0016829">
    <property type="term" value="F:lyase activity"/>
    <property type="evidence" value="ECO:0007669"/>
    <property type="project" value="UniProtKB-KW"/>
</dbReference>
<dbReference type="GO" id="GO:0046394">
    <property type="term" value="P:carboxylic acid biosynthetic process"/>
    <property type="evidence" value="ECO:0007669"/>
    <property type="project" value="UniProtKB-ARBA"/>
</dbReference>
<proteinExistence type="inferred from homology"/>
<dbReference type="AlphaFoldDB" id="A0A346XT88"/>
<dbReference type="InterPro" id="IPR001544">
    <property type="entry name" value="Aminotrans_IV"/>
</dbReference>
<evidence type="ECO:0000313" key="3">
    <source>
        <dbReference type="Proteomes" id="UP000264006"/>
    </source>
</evidence>
<dbReference type="PANTHER" id="PTHR42743">
    <property type="entry name" value="AMINO-ACID AMINOTRANSFERASE"/>
    <property type="match status" value="1"/>
</dbReference>
<protein>
    <submittedName>
        <fullName evidence="2">Aminodeoxychorismate lyase</fullName>
    </submittedName>
</protein>
<dbReference type="PANTHER" id="PTHR42743:SF11">
    <property type="entry name" value="AMINODEOXYCHORISMATE LYASE"/>
    <property type="match status" value="1"/>
</dbReference>
<keyword evidence="3" id="KW-1185">Reference proteome</keyword>
<gene>
    <name evidence="2" type="ORF">DVS28_a0734</name>
</gene>
<name>A0A346XT88_9ACTN</name>